<feature type="transmembrane region" description="Helical" evidence="2">
    <location>
        <begin position="52"/>
        <end position="72"/>
    </location>
</feature>
<feature type="compositionally biased region" description="Polar residues" evidence="1">
    <location>
        <begin position="222"/>
        <end position="233"/>
    </location>
</feature>
<sequence>MSVVIVVTMMAVSYLSSKAGVSDVSLITSGHALSAGAYTALYFLWARGAQHWHFWLPLMLSSSMFPVMAAPTRSFFTIAVDGKPVLGKLQGRMQAYLSMGASVAGFVTPGLVARFCLRSPEEVEASPDGRELTAWSLFAPVLNGVTIVGMAYIRATGGIPLPASAGASAKEEKAEEEGGISMETAATLPSSKVEQVVGKDEEATTEASALLEGQRAGKSPRQRCSGQRRSSLNKYDPKIAAHRSSVCACMGLTQGTST</sequence>
<organism evidence="3">
    <name type="scientific">Odontella aurita</name>
    <dbReference type="NCBI Taxonomy" id="265563"/>
    <lineage>
        <taxon>Eukaryota</taxon>
        <taxon>Sar</taxon>
        <taxon>Stramenopiles</taxon>
        <taxon>Ochrophyta</taxon>
        <taxon>Bacillariophyta</taxon>
        <taxon>Mediophyceae</taxon>
        <taxon>Biddulphiophycidae</taxon>
        <taxon>Eupodiscales</taxon>
        <taxon>Odontellaceae</taxon>
        <taxon>Odontella</taxon>
    </lineage>
</organism>
<evidence type="ECO:0000313" key="3">
    <source>
        <dbReference type="EMBL" id="CAE2254585.1"/>
    </source>
</evidence>
<protein>
    <submittedName>
        <fullName evidence="3">Uncharacterized protein</fullName>
    </submittedName>
</protein>
<reference evidence="3" key="1">
    <citation type="submission" date="2021-01" db="EMBL/GenBank/DDBJ databases">
        <authorList>
            <person name="Corre E."/>
            <person name="Pelletier E."/>
            <person name="Niang G."/>
            <person name="Scheremetjew M."/>
            <person name="Finn R."/>
            <person name="Kale V."/>
            <person name="Holt S."/>
            <person name="Cochrane G."/>
            <person name="Meng A."/>
            <person name="Brown T."/>
            <person name="Cohen L."/>
        </authorList>
    </citation>
    <scope>NUCLEOTIDE SEQUENCE</scope>
    <source>
        <strain evidence="3">Isolate 1302-5</strain>
    </source>
</reference>
<keyword evidence="2" id="KW-1133">Transmembrane helix</keyword>
<name>A0A7S4J776_9STRA</name>
<proteinExistence type="predicted"/>
<keyword evidence="2" id="KW-0812">Transmembrane</keyword>
<gene>
    <name evidence="3" type="ORF">OAUR00152_LOCUS23191</name>
</gene>
<feature type="region of interest" description="Disordered" evidence="1">
    <location>
        <begin position="169"/>
        <end position="235"/>
    </location>
</feature>
<feature type="transmembrane region" description="Helical" evidence="2">
    <location>
        <begin position="132"/>
        <end position="153"/>
    </location>
</feature>
<dbReference type="AlphaFoldDB" id="A0A7S4J776"/>
<evidence type="ECO:0000256" key="1">
    <source>
        <dbReference type="SAM" id="MobiDB-lite"/>
    </source>
</evidence>
<keyword evidence="2" id="KW-0472">Membrane</keyword>
<evidence type="ECO:0000256" key="2">
    <source>
        <dbReference type="SAM" id="Phobius"/>
    </source>
</evidence>
<feature type="transmembrane region" description="Helical" evidence="2">
    <location>
        <begin position="93"/>
        <end position="112"/>
    </location>
</feature>
<feature type="transmembrane region" description="Helical" evidence="2">
    <location>
        <begin position="24"/>
        <end position="46"/>
    </location>
</feature>
<dbReference type="EMBL" id="HBKQ01033856">
    <property type="protein sequence ID" value="CAE2254585.1"/>
    <property type="molecule type" value="Transcribed_RNA"/>
</dbReference>
<accession>A0A7S4J776</accession>